<feature type="region of interest" description="Disordered" evidence="1">
    <location>
        <begin position="127"/>
        <end position="173"/>
    </location>
</feature>
<evidence type="ECO:0000313" key="2">
    <source>
        <dbReference type="EMBL" id="KAE9406006.1"/>
    </source>
</evidence>
<dbReference type="Proteomes" id="UP000799118">
    <property type="component" value="Unassembled WGS sequence"/>
</dbReference>
<keyword evidence="3" id="KW-1185">Reference proteome</keyword>
<accession>A0A6A4I616</accession>
<reference evidence="2" key="1">
    <citation type="journal article" date="2019" name="Environ. Microbiol.">
        <title>Fungal ecological strategies reflected in gene transcription - a case study of two litter decomposers.</title>
        <authorList>
            <person name="Barbi F."/>
            <person name="Kohler A."/>
            <person name="Barry K."/>
            <person name="Baskaran P."/>
            <person name="Daum C."/>
            <person name="Fauchery L."/>
            <person name="Ihrmark K."/>
            <person name="Kuo A."/>
            <person name="LaButti K."/>
            <person name="Lipzen A."/>
            <person name="Morin E."/>
            <person name="Grigoriev I.V."/>
            <person name="Henrissat B."/>
            <person name="Lindahl B."/>
            <person name="Martin F."/>
        </authorList>
    </citation>
    <scope>NUCLEOTIDE SEQUENCE</scope>
    <source>
        <strain evidence="2">JB14</strain>
    </source>
</reference>
<dbReference type="EMBL" id="ML769405">
    <property type="protein sequence ID" value="KAE9406006.1"/>
    <property type="molecule type" value="Genomic_DNA"/>
</dbReference>
<gene>
    <name evidence="2" type="ORF">BT96DRAFT_987978</name>
</gene>
<protein>
    <submittedName>
        <fullName evidence="2">Uncharacterized protein</fullName>
    </submittedName>
</protein>
<proteinExistence type="predicted"/>
<evidence type="ECO:0000256" key="1">
    <source>
        <dbReference type="SAM" id="MobiDB-lite"/>
    </source>
</evidence>
<name>A0A6A4I616_9AGAR</name>
<sequence length="173" mass="20036">MASLSTIELQLAYQIVGTLGKRPNAHHNGNLHFTGAEERVMLLQAFDSEEEGLEEYVASAVAQREAMRQLLRARISPLEDQFLQELRLGLPTTITPDVDLHLQNQAYRKAFYKVRKDYQKLLEERQREREAEKRRLRKNSPGKKQDVEELEERFEYGVESPSKALESVQSSLH</sequence>
<evidence type="ECO:0000313" key="3">
    <source>
        <dbReference type="Proteomes" id="UP000799118"/>
    </source>
</evidence>
<organism evidence="2 3">
    <name type="scientific">Gymnopus androsaceus JB14</name>
    <dbReference type="NCBI Taxonomy" id="1447944"/>
    <lineage>
        <taxon>Eukaryota</taxon>
        <taxon>Fungi</taxon>
        <taxon>Dikarya</taxon>
        <taxon>Basidiomycota</taxon>
        <taxon>Agaricomycotina</taxon>
        <taxon>Agaricomycetes</taxon>
        <taxon>Agaricomycetidae</taxon>
        <taxon>Agaricales</taxon>
        <taxon>Marasmiineae</taxon>
        <taxon>Omphalotaceae</taxon>
        <taxon>Gymnopus</taxon>
    </lineage>
</organism>
<dbReference type="AlphaFoldDB" id="A0A6A4I616"/>